<protein>
    <submittedName>
        <fullName evidence="3">Uncharacterized protein</fullName>
    </submittedName>
</protein>
<gene>
    <name evidence="3" type="ORF">BEU04_04280</name>
</gene>
<dbReference type="EMBL" id="MIYU01000005">
    <property type="protein sequence ID" value="OIR19091.1"/>
    <property type="molecule type" value="Genomic_DNA"/>
</dbReference>
<feature type="compositionally biased region" description="Basic and acidic residues" evidence="1">
    <location>
        <begin position="180"/>
        <end position="198"/>
    </location>
</feature>
<keyword evidence="2" id="KW-1133">Transmembrane helix</keyword>
<feature type="transmembrane region" description="Helical" evidence="2">
    <location>
        <begin position="42"/>
        <end position="62"/>
    </location>
</feature>
<proteinExistence type="predicted"/>
<evidence type="ECO:0000313" key="4">
    <source>
        <dbReference type="Proteomes" id="UP000183815"/>
    </source>
</evidence>
<accession>A0A1J5TG55</accession>
<comment type="caution">
    <text evidence="3">The sequence shown here is derived from an EMBL/GenBank/DDBJ whole genome shotgun (WGS) entry which is preliminary data.</text>
</comment>
<keyword evidence="2" id="KW-0812">Transmembrane</keyword>
<feature type="transmembrane region" description="Helical" evidence="2">
    <location>
        <begin position="69"/>
        <end position="95"/>
    </location>
</feature>
<feature type="region of interest" description="Disordered" evidence="1">
    <location>
        <begin position="123"/>
        <end position="213"/>
    </location>
</feature>
<sequence length="213" mass="24161">MIRWVGLLIVPFIGPILAFTVGPFMGARRGALYFPSKKRPLSLYFIGFSWAALVPFILSMVLRTFLGPTFVFGITELIISLLLFLLIFTSFLLGLNSTKVFTIQERLDGMGWDDDLDDFTDDQKAPSIDTPDRSNESEKWARSSWGSRAEKKLNSKKQTPVKSKSKANTSKAKKPKTKTKKEPDFLDSLEDKKEEKDSQPSVFSVLSQKRRQK</sequence>
<evidence type="ECO:0000313" key="3">
    <source>
        <dbReference type="EMBL" id="OIR19091.1"/>
    </source>
</evidence>
<name>A0A1J5TG55_9ARCH</name>
<evidence type="ECO:0000256" key="1">
    <source>
        <dbReference type="SAM" id="MobiDB-lite"/>
    </source>
</evidence>
<feature type="compositionally biased region" description="Basic and acidic residues" evidence="1">
    <location>
        <begin position="130"/>
        <end position="141"/>
    </location>
</feature>
<organism evidence="3 4">
    <name type="scientific">Marine Group III euryarchaeote CG-Bathy1</name>
    <dbReference type="NCBI Taxonomy" id="1889001"/>
    <lineage>
        <taxon>Archaea</taxon>
        <taxon>Methanobacteriati</taxon>
        <taxon>Thermoplasmatota</taxon>
        <taxon>Thermoplasmata</taxon>
        <taxon>Candidatus Thermoprofundales</taxon>
    </lineage>
</organism>
<reference evidence="3 4" key="1">
    <citation type="submission" date="2016-08" db="EMBL/GenBank/DDBJ databases">
        <title>New Insights into Marine Group III Euryarchaeota, from dark to light.</title>
        <authorList>
            <person name="Haro-Moreno J.M."/>
            <person name="Rodriguez-Valera F."/>
            <person name="Lopez-Garcia P."/>
            <person name="Moreira D."/>
            <person name="Martin-Cuadrado A.B."/>
        </authorList>
    </citation>
    <scope>NUCLEOTIDE SEQUENCE [LARGE SCALE GENOMIC DNA]</scope>
    <source>
        <strain evidence="3">CG-Bathy1</strain>
    </source>
</reference>
<dbReference type="AlphaFoldDB" id="A0A1J5TG55"/>
<dbReference type="Proteomes" id="UP000183815">
    <property type="component" value="Unassembled WGS sequence"/>
</dbReference>
<evidence type="ECO:0000256" key="2">
    <source>
        <dbReference type="SAM" id="Phobius"/>
    </source>
</evidence>
<keyword evidence="2" id="KW-0472">Membrane</keyword>